<name>A0AA44F228_AGRTU</name>
<protein>
    <submittedName>
        <fullName evidence="1">Helix-turn-helix domain-containing protein</fullName>
    </submittedName>
</protein>
<sequence>MNDKPELPSQKDFAVAYKAIALARGLSGDAKTVGAVILSHFNARTGQCDPGTDRLMARAGVSKRTVVNATNELHARALIVKIHHGGNGFRSRYQPNWAGFRQLVADFEKGENGDEVVQERASTRCKNVHLDSANPCTLTHIRNSPKKLTGSDGAIGYVRSKPSEDTPASVDAERVHGLVRGSLRRPRSPYRLPPSVAAATAAASDRLAAQIDSLSETMRTMLTAAVDEAMRQAAVIEEQKRQGAGLPYLIDRVQSNSWRSRNGSVAHDA</sequence>
<dbReference type="AlphaFoldDB" id="A0AA44F228"/>
<reference evidence="1" key="1">
    <citation type="journal article" date="2020" name="Science">
        <title>Unexpected conservation and global transmission of agrobacterial virulence plasmids.</title>
        <authorList>
            <person name="Weisberg A.J."/>
            <person name="Davis E.W. 2nd"/>
            <person name="Tabima J."/>
            <person name="Belcher M.S."/>
            <person name="Miller M."/>
            <person name="Kuo C.H."/>
            <person name="Loper J.E."/>
            <person name="Grunwald N.J."/>
            <person name="Putnam M.L."/>
            <person name="Chang J.H."/>
        </authorList>
    </citation>
    <scope>NUCLEOTIDE SEQUENCE</scope>
    <source>
        <strain evidence="1">17-1853-1a</strain>
    </source>
</reference>
<evidence type="ECO:0000313" key="2">
    <source>
        <dbReference type="Proteomes" id="UP000702952"/>
    </source>
</evidence>
<dbReference type="EMBL" id="JAAMAY010000005">
    <property type="protein sequence ID" value="NTC27397.1"/>
    <property type="molecule type" value="Genomic_DNA"/>
</dbReference>
<organism evidence="1 2">
    <name type="scientific">Agrobacterium tumefaciens</name>
    <dbReference type="NCBI Taxonomy" id="358"/>
    <lineage>
        <taxon>Bacteria</taxon>
        <taxon>Pseudomonadati</taxon>
        <taxon>Pseudomonadota</taxon>
        <taxon>Alphaproteobacteria</taxon>
        <taxon>Hyphomicrobiales</taxon>
        <taxon>Rhizobiaceae</taxon>
        <taxon>Rhizobium/Agrobacterium group</taxon>
        <taxon>Agrobacterium</taxon>
        <taxon>Agrobacterium tumefaciens complex</taxon>
    </lineage>
</organism>
<accession>A0AA44F228</accession>
<comment type="caution">
    <text evidence="1">The sequence shown here is derived from an EMBL/GenBank/DDBJ whole genome shotgun (WGS) entry which is preliminary data.</text>
</comment>
<evidence type="ECO:0000313" key="1">
    <source>
        <dbReference type="EMBL" id="NTC27397.1"/>
    </source>
</evidence>
<proteinExistence type="predicted"/>
<dbReference type="Pfam" id="PF13730">
    <property type="entry name" value="HTH_36"/>
    <property type="match status" value="1"/>
</dbReference>
<gene>
    <name evidence="1" type="ORF">G6M46_04380</name>
</gene>
<dbReference type="RefSeq" id="WP_065657998.1">
    <property type="nucleotide sequence ID" value="NZ_CP123838.1"/>
</dbReference>
<dbReference type="Proteomes" id="UP000702952">
    <property type="component" value="Unassembled WGS sequence"/>
</dbReference>